<protein>
    <submittedName>
        <fullName evidence="2">Uncharacterized protein</fullName>
    </submittedName>
</protein>
<accession>A0A1E7EKJ8</accession>
<gene>
    <name evidence="2" type="ORF">FRACYDRAFT_254466</name>
</gene>
<feature type="region of interest" description="Disordered" evidence="1">
    <location>
        <begin position="17"/>
        <end position="83"/>
    </location>
</feature>
<dbReference type="AlphaFoldDB" id="A0A1E7EKJ8"/>
<dbReference type="EMBL" id="KV784408">
    <property type="protein sequence ID" value="OEU06449.1"/>
    <property type="molecule type" value="Genomic_DNA"/>
</dbReference>
<dbReference type="KEGG" id="fcy:FRACYDRAFT_254466"/>
<proteinExistence type="predicted"/>
<evidence type="ECO:0000256" key="1">
    <source>
        <dbReference type="SAM" id="MobiDB-lite"/>
    </source>
</evidence>
<evidence type="ECO:0000313" key="3">
    <source>
        <dbReference type="Proteomes" id="UP000095751"/>
    </source>
</evidence>
<feature type="compositionally biased region" description="Gly residues" evidence="1">
    <location>
        <begin position="21"/>
        <end position="30"/>
    </location>
</feature>
<organism evidence="2 3">
    <name type="scientific">Fragilariopsis cylindrus CCMP1102</name>
    <dbReference type="NCBI Taxonomy" id="635003"/>
    <lineage>
        <taxon>Eukaryota</taxon>
        <taxon>Sar</taxon>
        <taxon>Stramenopiles</taxon>
        <taxon>Ochrophyta</taxon>
        <taxon>Bacillariophyta</taxon>
        <taxon>Bacillariophyceae</taxon>
        <taxon>Bacillariophycidae</taxon>
        <taxon>Bacillariales</taxon>
        <taxon>Bacillariaceae</taxon>
        <taxon>Fragilariopsis</taxon>
    </lineage>
</organism>
<name>A0A1E7EKJ8_9STRA</name>
<feature type="compositionally biased region" description="Low complexity" evidence="1">
    <location>
        <begin position="31"/>
        <end position="76"/>
    </location>
</feature>
<evidence type="ECO:0000313" key="2">
    <source>
        <dbReference type="EMBL" id="OEU06449.1"/>
    </source>
</evidence>
<keyword evidence="3" id="KW-1185">Reference proteome</keyword>
<reference evidence="2 3" key="1">
    <citation type="submission" date="2016-09" db="EMBL/GenBank/DDBJ databases">
        <title>Extensive genetic diversity and differential bi-allelic expression allows diatom success in the polar Southern Ocean.</title>
        <authorList>
            <consortium name="DOE Joint Genome Institute"/>
            <person name="Mock T."/>
            <person name="Otillar R.P."/>
            <person name="Strauss J."/>
            <person name="Dupont C."/>
            <person name="Frickenhaus S."/>
            <person name="Maumus F."/>
            <person name="Mcmullan M."/>
            <person name="Sanges R."/>
            <person name="Schmutz J."/>
            <person name="Toseland A."/>
            <person name="Valas R."/>
            <person name="Veluchamy A."/>
            <person name="Ward B.J."/>
            <person name="Allen A."/>
            <person name="Barry K."/>
            <person name="Falciatore A."/>
            <person name="Ferrante M."/>
            <person name="Fortunato A.E."/>
            <person name="Gloeckner G."/>
            <person name="Gruber A."/>
            <person name="Hipkin R."/>
            <person name="Janech M."/>
            <person name="Kroth P."/>
            <person name="Leese F."/>
            <person name="Lindquist E."/>
            <person name="Lyon B.R."/>
            <person name="Martin J."/>
            <person name="Mayer C."/>
            <person name="Parker M."/>
            <person name="Quesneville H."/>
            <person name="Raymond J."/>
            <person name="Uhlig C."/>
            <person name="Valentin K.U."/>
            <person name="Worden A.Z."/>
            <person name="Armbrust E.V."/>
            <person name="Bowler C."/>
            <person name="Green B."/>
            <person name="Moulton V."/>
            <person name="Van Oosterhout C."/>
            <person name="Grigoriev I."/>
        </authorList>
    </citation>
    <scope>NUCLEOTIDE SEQUENCE [LARGE SCALE GENOMIC DNA]</scope>
    <source>
        <strain evidence="2 3">CCMP1102</strain>
    </source>
</reference>
<sequence length="249" mass="25156">MMLSAAPIVVDAKKTSVASAGIGGSGGGSSNGRYSNSESSYTTSNSESSYNSAMTYSPPSASSSNTASYNNAPSNSGGSGSTLDLRDQPVSCDICFGGSPNSGSVQVDAGKIWTCKYLQETVQDVDANGWSGEQQMCANARLLAKQCPCPGGNRPADVVIDINDACNLCAAYPGKTPSNVGTTGITVNTNVVGNMNCGGLYNAMNSGIISSNLCPIVKQAAGQTCCTSSYAQGRSAATTTAMLRGSAIP</sequence>
<dbReference type="Proteomes" id="UP000095751">
    <property type="component" value="Unassembled WGS sequence"/>
</dbReference>
<dbReference type="InParanoid" id="A0A1E7EKJ8"/>